<feature type="transmembrane region" description="Helical" evidence="7">
    <location>
        <begin position="66"/>
        <end position="89"/>
    </location>
</feature>
<dbReference type="PRINTS" id="PR00488">
    <property type="entry name" value="5LPOXGNASEAP"/>
</dbReference>
<keyword evidence="6 7" id="KW-0472">Membrane</keyword>
<dbReference type="GO" id="GO:0004464">
    <property type="term" value="F:leukotriene-C4 synthase activity"/>
    <property type="evidence" value="ECO:0007669"/>
    <property type="project" value="TreeGrafter"/>
</dbReference>
<dbReference type="GO" id="GO:0005635">
    <property type="term" value="C:nuclear envelope"/>
    <property type="evidence" value="ECO:0007669"/>
    <property type="project" value="TreeGrafter"/>
</dbReference>
<dbReference type="GO" id="GO:0008047">
    <property type="term" value="F:enzyme activator activity"/>
    <property type="evidence" value="ECO:0007669"/>
    <property type="project" value="InterPro"/>
</dbReference>
<evidence type="ECO:0000256" key="7">
    <source>
        <dbReference type="SAM" id="Phobius"/>
    </source>
</evidence>
<dbReference type="Proteomes" id="UP000472263">
    <property type="component" value="Chromosome 10"/>
</dbReference>
<evidence type="ECO:0000256" key="5">
    <source>
        <dbReference type="ARBA" id="ARBA00022989"/>
    </source>
</evidence>
<reference evidence="9" key="3">
    <citation type="submission" date="2025-09" db="UniProtKB">
        <authorList>
            <consortium name="Ensembl"/>
        </authorList>
    </citation>
    <scope>IDENTIFICATION</scope>
</reference>
<dbReference type="PANTHER" id="PTHR10250">
    <property type="entry name" value="MICROSOMAL GLUTATHIONE S-TRANSFERASE"/>
    <property type="match status" value="1"/>
</dbReference>
<dbReference type="InParanoid" id="A0A667ZJA1"/>
<evidence type="ECO:0000256" key="3">
    <source>
        <dbReference type="ARBA" id="ARBA00022751"/>
    </source>
</evidence>
<comment type="subcellular location">
    <subcellularLocation>
        <location evidence="1">Endoplasmic reticulum membrane</location>
        <topology evidence="1">Multi-pass membrane protein</topology>
    </subcellularLocation>
</comment>
<dbReference type="OrthoDB" id="410651at2759"/>
<dbReference type="SUPFAM" id="SSF161084">
    <property type="entry name" value="MAPEG domain-like"/>
    <property type="match status" value="1"/>
</dbReference>
<dbReference type="Ensembl" id="ENSMMDT00005033639.1">
    <property type="protein sequence ID" value="ENSMMDP00005032906.1"/>
    <property type="gene ID" value="ENSMMDG00005015476.1"/>
</dbReference>
<keyword evidence="5 7" id="KW-1133">Transmembrane helix</keyword>
<keyword evidence="8" id="KW-0732">Signal</keyword>
<dbReference type="InterPro" id="IPR050997">
    <property type="entry name" value="MAPEG"/>
</dbReference>
<evidence type="ECO:0000256" key="4">
    <source>
        <dbReference type="ARBA" id="ARBA00022824"/>
    </source>
</evidence>
<dbReference type="FunFam" id="1.20.120.550:FF:000003">
    <property type="entry name" value="Leukotriene C4 synthase"/>
    <property type="match status" value="1"/>
</dbReference>
<name>A0A667ZJA1_9TELE</name>
<dbReference type="GO" id="GO:0004364">
    <property type="term" value="F:glutathione transferase activity"/>
    <property type="evidence" value="ECO:0007669"/>
    <property type="project" value="TreeGrafter"/>
</dbReference>
<feature type="chain" id="PRO_5025356304" evidence="8">
    <location>
        <begin position="25"/>
        <end position="140"/>
    </location>
</feature>
<keyword evidence="10" id="KW-1185">Reference proteome</keyword>
<evidence type="ECO:0000313" key="10">
    <source>
        <dbReference type="Proteomes" id="UP000472263"/>
    </source>
</evidence>
<keyword evidence="4" id="KW-0256">Endoplasmic reticulum</keyword>
<dbReference type="InterPro" id="IPR001446">
    <property type="entry name" value="5_LipOase_AP"/>
</dbReference>
<dbReference type="InterPro" id="IPR023352">
    <property type="entry name" value="MAPEG-like_dom_sf"/>
</dbReference>
<dbReference type="Pfam" id="PF01124">
    <property type="entry name" value="MAPEG"/>
    <property type="match status" value="1"/>
</dbReference>
<keyword evidence="2 7" id="KW-0812">Transmembrane</keyword>
<evidence type="ECO:0000313" key="9">
    <source>
        <dbReference type="Ensembl" id="ENSMMDP00005032906.1"/>
    </source>
</evidence>
<sequence length="140" mass="15729">MATESPLLLAAVTLLSALQMGYLARQVGKSRIAHKIMPPIVTGPPEFERTFRAHQNCVEFYPVFMVLLWTSGTFFNEVTAAGAGLVYMVARQMYFNGYVKSAKKRIPGFYLNLAVLFFLSLLSFIGILRGILLKYFDVHV</sequence>
<evidence type="ECO:0000256" key="2">
    <source>
        <dbReference type="ARBA" id="ARBA00022692"/>
    </source>
</evidence>
<gene>
    <name evidence="9" type="primary">MGST2</name>
    <name evidence="9" type="synonym">LOC115366552</name>
</gene>
<feature type="signal peptide" evidence="8">
    <location>
        <begin position="1"/>
        <end position="24"/>
    </location>
</feature>
<feature type="transmembrane region" description="Helical" evidence="7">
    <location>
        <begin position="109"/>
        <end position="132"/>
    </location>
</feature>
<accession>A0A667ZJA1</accession>
<dbReference type="GO" id="GO:0004602">
    <property type="term" value="F:glutathione peroxidase activity"/>
    <property type="evidence" value="ECO:0007669"/>
    <property type="project" value="TreeGrafter"/>
</dbReference>
<dbReference type="AlphaFoldDB" id="A0A667ZJA1"/>
<protein>
    <submittedName>
        <fullName evidence="9">Microsomal glutathione S-transferase 2</fullName>
    </submittedName>
</protein>
<evidence type="ECO:0000256" key="8">
    <source>
        <dbReference type="SAM" id="SignalP"/>
    </source>
</evidence>
<dbReference type="GO" id="GO:0019370">
    <property type="term" value="P:leukotriene biosynthetic process"/>
    <property type="evidence" value="ECO:0007669"/>
    <property type="project" value="UniProtKB-KW"/>
</dbReference>
<reference evidence="9" key="1">
    <citation type="submission" date="2019-06" db="EMBL/GenBank/DDBJ databases">
        <authorList>
            <consortium name="Wellcome Sanger Institute Data Sharing"/>
        </authorList>
    </citation>
    <scope>NUCLEOTIDE SEQUENCE [LARGE SCALE GENOMIC DNA]</scope>
</reference>
<reference evidence="9" key="2">
    <citation type="submission" date="2025-08" db="UniProtKB">
        <authorList>
            <consortium name="Ensembl"/>
        </authorList>
    </citation>
    <scope>IDENTIFICATION</scope>
</reference>
<proteinExistence type="predicted"/>
<dbReference type="InterPro" id="IPR001129">
    <property type="entry name" value="Membr-assoc_MAPEG"/>
</dbReference>
<evidence type="ECO:0000256" key="1">
    <source>
        <dbReference type="ARBA" id="ARBA00004477"/>
    </source>
</evidence>
<dbReference type="GeneTree" id="ENSGT00940000160288"/>
<evidence type="ECO:0000256" key="6">
    <source>
        <dbReference type="ARBA" id="ARBA00023136"/>
    </source>
</evidence>
<dbReference type="Gene3D" id="1.20.120.550">
    <property type="entry name" value="Membrane associated eicosanoid/glutathione metabolism-like domain"/>
    <property type="match status" value="1"/>
</dbReference>
<keyword evidence="3" id="KW-0434">Leukotriene biosynthesis</keyword>
<dbReference type="PANTHER" id="PTHR10250:SF13">
    <property type="entry name" value="MICROSOMAL GLUTATHIONE S-TRANSFERASE 2"/>
    <property type="match status" value="1"/>
</dbReference>
<organism evidence="9 10">
    <name type="scientific">Myripristis murdjan</name>
    <name type="common">pinecone soldierfish</name>
    <dbReference type="NCBI Taxonomy" id="586833"/>
    <lineage>
        <taxon>Eukaryota</taxon>
        <taxon>Metazoa</taxon>
        <taxon>Chordata</taxon>
        <taxon>Craniata</taxon>
        <taxon>Vertebrata</taxon>
        <taxon>Euteleostomi</taxon>
        <taxon>Actinopterygii</taxon>
        <taxon>Neopterygii</taxon>
        <taxon>Teleostei</taxon>
        <taxon>Neoteleostei</taxon>
        <taxon>Acanthomorphata</taxon>
        <taxon>Holocentriformes</taxon>
        <taxon>Holocentridae</taxon>
        <taxon>Myripristis</taxon>
    </lineage>
</organism>
<dbReference type="GO" id="GO:0005789">
    <property type="term" value="C:endoplasmic reticulum membrane"/>
    <property type="evidence" value="ECO:0007669"/>
    <property type="project" value="UniProtKB-SubCell"/>
</dbReference>